<evidence type="ECO:0000313" key="5">
    <source>
        <dbReference type="EMBL" id="MFC5994389.1"/>
    </source>
</evidence>
<dbReference type="PANTHER" id="PTHR47235">
    <property type="entry name" value="BLR6548 PROTEIN"/>
    <property type="match status" value="1"/>
</dbReference>
<feature type="chain" id="PRO_5046242716" evidence="3">
    <location>
        <begin position="29"/>
        <end position="421"/>
    </location>
</feature>
<evidence type="ECO:0000256" key="1">
    <source>
        <dbReference type="ARBA" id="ARBA00010062"/>
    </source>
</evidence>
<dbReference type="InterPro" id="IPR028082">
    <property type="entry name" value="Peripla_BP_I"/>
</dbReference>
<evidence type="ECO:0000256" key="2">
    <source>
        <dbReference type="ARBA" id="ARBA00022729"/>
    </source>
</evidence>
<name>A0ABW1J1K7_9PSEU</name>
<evidence type="ECO:0000313" key="6">
    <source>
        <dbReference type="Proteomes" id="UP001596302"/>
    </source>
</evidence>
<dbReference type="Proteomes" id="UP001596302">
    <property type="component" value="Unassembled WGS sequence"/>
</dbReference>
<proteinExistence type="inferred from homology"/>
<dbReference type="CDD" id="cd06343">
    <property type="entry name" value="PBP1_ABC_ligand_binding-like"/>
    <property type="match status" value="1"/>
</dbReference>
<organism evidence="5 6">
    <name type="scientific">Pseudonocardia hispaniensis</name>
    <dbReference type="NCBI Taxonomy" id="904933"/>
    <lineage>
        <taxon>Bacteria</taxon>
        <taxon>Bacillati</taxon>
        <taxon>Actinomycetota</taxon>
        <taxon>Actinomycetes</taxon>
        <taxon>Pseudonocardiales</taxon>
        <taxon>Pseudonocardiaceae</taxon>
        <taxon>Pseudonocardia</taxon>
    </lineage>
</organism>
<accession>A0ABW1J1K7</accession>
<dbReference type="SUPFAM" id="SSF53822">
    <property type="entry name" value="Periplasmic binding protein-like I"/>
    <property type="match status" value="1"/>
</dbReference>
<dbReference type="Gene3D" id="3.40.50.2300">
    <property type="match status" value="2"/>
</dbReference>
<comment type="similarity">
    <text evidence="1">Belongs to the leucine-binding protein family.</text>
</comment>
<dbReference type="PROSITE" id="PS51257">
    <property type="entry name" value="PROKAR_LIPOPROTEIN"/>
    <property type="match status" value="1"/>
</dbReference>
<dbReference type="InterPro" id="IPR028081">
    <property type="entry name" value="Leu-bd"/>
</dbReference>
<keyword evidence="2 3" id="KW-0732">Signal</keyword>
<gene>
    <name evidence="5" type="ORF">ACFQE5_09220</name>
</gene>
<dbReference type="RefSeq" id="WP_379584422.1">
    <property type="nucleotide sequence ID" value="NZ_JBHSQW010000018.1"/>
</dbReference>
<feature type="signal peptide" evidence="3">
    <location>
        <begin position="1"/>
        <end position="28"/>
    </location>
</feature>
<reference evidence="6" key="1">
    <citation type="journal article" date="2019" name="Int. J. Syst. Evol. Microbiol.">
        <title>The Global Catalogue of Microorganisms (GCM) 10K type strain sequencing project: providing services to taxonomists for standard genome sequencing and annotation.</title>
        <authorList>
            <consortium name="The Broad Institute Genomics Platform"/>
            <consortium name="The Broad Institute Genome Sequencing Center for Infectious Disease"/>
            <person name="Wu L."/>
            <person name="Ma J."/>
        </authorList>
    </citation>
    <scope>NUCLEOTIDE SEQUENCE [LARGE SCALE GENOMIC DNA]</scope>
    <source>
        <strain evidence="6">CCM 8391</strain>
    </source>
</reference>
<protein>
    <submittedName>
        <fullName evidence="5">ABC transporter substrate-binding protein</fullName>
    </submittedName>
</protein>
<evidence type="ECO:0000259" key="4">
    <source>
        <dbReference type="Pfam" id="PF13458"/>
    </source>
</evidence>
<sequence length="421" mass="45009">MPTRTIRLRLTIAVLALSLLAACGRASDAESATQGFTDETIVLGANAPLSGPASGFAAVNYGARAYFSYLNDTQGGVTMADGKKRTITYIVHDDGYDPARASGVVKRLVEQDGVAALVQPFGTDPTLATRQYLNDHKVPQIFVQSTNPKFNLERDTYPYSMTGSPSSVVEAAVLAKHAITERPTAKIGILRANDEGGQAYVGAFKKALKGSNAEVVEEQSYATTDASIDSQISILASSGADVFANFGTPKFAALAISRAPELGWKPMILLPSQASSVKAVLEPAGLNNAKGAITVGWFKDPTDPTWADDESMRTFREAMKKYEPRANADDAFAVAGWAVADSFVKMLATTEPSREALREAVGKLNGQTSEMLLPGIEFHTSESDGFGLESLWIQEFNGEHYRFVGDQPISLEGESASFVGE</sequence>
<feature type="domain" description="Leucine-binding protein" evidence="4">
    <location>
        <begin position="40"/>
        <end position="396"/>
    </location>
</feature>
<keyword evidence="6" id="KW-1185">Reference proteome</keyword>
<comment type="caution">
    <text evidence="5">The sequence shown here is derived from an EMBL/GenBank/DDBJ whole genome shotgun (WGS) entry which is preliminary data.</text>
</comment>
<dbReference type="PANTHER" id="PTHR47235:SF1">
    <property type="entry name" value="BLR6548 PROTEIN"/>
    <property type="match status" value="1"/>
</dbReference>
<evidence type="ECO:0000256" key="3">
    <source>
        <dbReference type="SAM" id="SignalP"/>
    </source>
</evidence>
<dbReference type="Pfam" id="PF13458">
    <property type="entry name" value="Peripla_BP_6"/>
    <property type="match status" value="1"/>
</dbReference>
<dbReference type="EMBL" id="JBHSQW010000018">
    <property type="protein sequence ID" value="MFC5994389.1"/>
    <property type="molecule type" value="Genomic_DNA"/>
</dbReference>